<gene>
    <name evidence="1" type="ORF">BCR41DRAFT_348998</name>
</gene>
<dbReference type="Proteomes" id="UP000193648">
    <property type="component" value="Unassembled WGS sequence"/>
</dbReference>
<dbReference type="Pfam" id="PF13516">
    <property type="entry name" value="LRR_6"/>
    <property type="match status" value="14"/>
</dbReference>
<protein>
    <recommendedName>
        <fullName evidence="3">RNI-like protein</fullName>
    </recommendedName>
</protein>
<dbReference type="STRING" id="64571.A0A1Y2GY41"/>
<evidence type="ECO:0008006" key="3">
    <source>
        <dbReference type="Google" id="ProtNLM"/>
    </source>
</evidence>
<dbReference type="EMBL" id="MCFF01000009">
    <property type="protein sequence ID" value="ORZ23693.1"/>
    <property type="molecule type" value="Genomic_DNA"/>
</dbReference>
<evidence type="ECO:0000313" key="1">
    <source>
        <dbReference type="EMBL" id="ORZ23693.1"/>
    </source>
</evidence>
<dbReference type="InterPro" id="IPR052394">
    <property type="entry name" value="LRR-containing"/>
</dbReference>
<accession>A0A1Y2GY41</accession>
<name>A0A1Y2GY41_9FUNG</name>
<dbReference type="InterPro" id="IPR032675">
    <property type="entry name" value="LRR_dom_sf"/>
</dbReference>
<organism evidence="1 2">
    <name type="scientific">Lobosporangium transversale</name>
    <dbReference type="NCBI Taxonomy" id="64571"/>
    <lineage>
        <taxon>Eukaryota</taxon>
        <taxon>Fungi</taxon>
        <taxon>Fungi incertae sedis</taxon>
        <taxon>Mucoromycota</taxon>
        <taxon>Mortierellomycotina</taxon>
        <taxon>Mortierellomycetes</taxon>
        <taxon>Mortierellales</taxon>
        <taxon>Mortierellaceae</taxon>
        <taxon>Lobosporangium</taxon>
    </lineage>
</organism>
<sequence length="1187" mass="128602">MTRLRYQQFRNGNIIEKVSVTTVSTSNGKSSCYVGLQDIQDVFPDALRFNLDGCPIPFLVDSNHNRIEPLRIAFYLGKTLDVVTEVPQPSSSCSSSDSDVIAHLLASTESENLALQDPLLPLSSVVRPFNSALTAGNNIQTADDVNSNLKEMKSQATKEKDEKLIESQLEATEEDEMISSSQHQALDKLAILQKHAQAILIHNLELHEYSTPRLFLVLPVNSAKWDPTNVLKNELRLYFPCECEDHSVEASKCSQNGIHTTEHGGYEIRNITEFFKKYGKYMAILLRWFKLGMGTSLSASMAPVLNLLDAGIDYSLAYMKALSAEYPALNNFNAIDDNEALVEADPQQLGTFLQISVGDRQLGDLYRTTTERGHVKWVCGKHYRSTYTEEEQKAFEDIVVINGGKYDSQLGKVVIKLGSRVGAKEFFDALAKAKHVYEVNITYDSELSNNFLRELEGALRVSNVSALQLDLGLSQESNKGKPLSTSTRYEVLARIIRLGSMKTIHIVLPRYLIQLSDLPTRRPSHLHKLSFEITPIKIYPNDFQIFVKSLKNNTTLTYLDLRSNAVKEIGALALSEALKSETTLKHLTLSGNQIGNEGALALSEALKSNTSLTTLNLEHNRIGEEGALALSIMLKVNMTLTALRLRNNSIWDIGARDLSDALKANTALTTLDLNQCYIGDEGALALSEALKVNTTLTTLDLECNLIGEEGTLALSEVRRANRTLAALRPGSGSIEDIGALRISKTLPEALKSSTALTTLRLKGHTILNEEALVLSKALKANTNITILNLSYNTFSSGGLFVLSEALKTNTNLTTLNLTNSSIGEGEVLILSQVLKTNVTLANLDLSYNKIMSRGVLTLSKALKVNTALTTLSLRCNSIWKEGAMALSEALKTNTSLTNLDLQGNLIRGEGALALSEALKTNTTLTALRLGHNAIGARGALKLSEMLRINTTLTVLDLKGNAIREDGARALSEALKANKALTTLTLIGTSIGEEAVIASPETLKTNTSLTALNLTYNYIGDGGALALSEMLKANTTLANLNLMSNLIKEEGILVLLEALKANTTLTALTLGGNLIGIKGGLALAEMLKTNSALTTLNLWRTSFGDGEALAVSEALKTNMTLATLDLGNNSIGKEGALALAEALKVNTALTTLNLSGGSMGVYNVIGEEGSLALSEALMANTALTLRLE</sequence>
<proteinExistence type="predicted"/>
<dbReference type="Gene3D" id="3.80.10.10">
    <property type="entry name" value="Ribonuclease Inhibitor"/>
    <property type="match status" value="7"/>
</dbReference>
<comment type="caution">
    <text evidence="1">The sequence shown here is derived from an EMBL/GenBank/DDBJ whole genome shotgun (WGS) entry which is preliminary data.</text>
</comment>
<dbReference type="SUPFAM" id="SSF52047">
    <property type="entry name" value="RNI-like"/>
    <property type="match status" value="3"/>
</dbReference>
<dbReference type="RefSeq" id="XP_021883507.1">
    <property type="nucleotide sequence ID" value="XM_022023389.1"/>
</dbReference>
<evidence type="ECO:0000313" key="2">
    <source>
        <dbReference type="Proteomes" id="UP000193648"/>
    </source>
</evidence>
<dbReference type="InParanoid" id="A0A1Y2GY41"/>
<dbReference type="OrthoDB" id="120976at2759"/>
<reference evidence="1 2" key="1">
    <citation type="submission" date="2016-07" db="EMBL/GenBank/DDBJ databases">
        <title>Pervasive Adenine N6-methylation of Active Genes in Fungi.</title>
        <authorList>
            <consortium name="DOE Joint Genome Institute"/>
            <person name="Mondo S.J."/>
            <person name="Dannebaum R.O."/>
            <person name="Kuo R.C."/>
            <person name="Labutti K."/>
            <person name="Haridas S."/>
            <person name="Kuo A."/>
            <person name="Salamov A."/>
            <person name="Ahrendt S.R."/>
            <person name="Lipzen A."/>
            <person name="Sullivan W."/>
            <person name="Andreopoulos W.B."/>
            <person name="Clum A."/>
            <person name="Lindquist E."/>
            <person name="Daum C."/>
            <person name="Ramamoorthy G.K."/>
            <person name="Gryganskyi A."/>
            <person name="Culley D."/>
            <person name="Magnuson J.K."/>
            <person name="James T.Y."/>
            <person name="O'Malley M.A."/>
            <person name="Stajich J.E."/>
            <person name="Spatafora J.W."/>
            <person name="Visel A."/>
            <person name="Grigoriev I.V."/>
        </authorList>
    </citation>
    <scope>NUCLEOTIDE SEQUENCE [LARGE SCALE GENOMIC DNA]</scope>
    <source>
        <strain evidence="1 2">NRRL 3116</strain>
    </source>
</reference>
<dbReference type="PANTHER" id="PTHR24114:SF50">
    <property type="entry name" value="RNI-LIKE PROTEIN"/>
    <property type="match status" value="1"/>
</dbReference>
<dbReference type="SMART" id="SM00368">
    <property type="entry name" value="LRR_RI"/>
    <property type="match status" value="21"/>
</dbReference>
<dbReference type="InterPro" id="IPR001611">
    <property type="entry name" value="Leu-rich_rpt"/>
</dbReference>
<dbReference type="AlphaFoldDB" id="A0A1Y2GY41"/>
<keyword evidence="2" id="KW-1185">Reference proteome</keyword>
<dbReference type="GeneID" id="33565233"/>
<dbReference type="PANTHER" id="PTHR24114">
    <property type="entry name" value="LEUCINE RICH REPEAT FAMILY PROTEIN"/>
    <property type="match status" value="1"/>
</dbReference>